<reference evidence="1" key="1">
    <citation type="submission" date="2022-01" db="EMBL/GenBank/DDBJ databases">
        <title>Nocardioidaceae gen. sp. A5X3R13.</title>
        <authorList>
            <person name="Lopez Marin M.A."/>
            <person name="Uhlik O."/>
        </authorList>
    </citation>
    <scope>NUCLEOTIDE SEQUENCE</scope>
    <source>
        <strain evidence="1">A5X3R13</strain>
    </source>
</reference>
<dbReference type="RefSeq" id="WP_271633191.1">
    <property type="nucleotide sequence ID" value="NZ_CP094970.1"/>
</dbReference>
<dbReference type="EMBL" id="CP094970">
    <property type="protein sequence ID" value="UYM04469.1"/>
    <property type="molecule type" value="Genomic_DNA"/>
</dbReference>
<dbReference type="PANTHER" id="PTHR36974:SF1">
    <property type="entry name" value="DOXX FAMILY MEMBRANE PROTEIN"/>
    <property type="match status" value="1"/>
</dbReference>
<keyword evidence="2" id="KW-1185">Reference proteome</keyword>
<evidence type="ECO:0000313" key="1">
    <source>
        <dbReference type="EMBL" id="UYM04469.1"/>
    </source>
</evidence>
<dbReference type="AlphaFoldDB" id="A0AA46YKE3"/>
<protein>
    <recommendedName>
        <fullName evidence="3">DoxX family protein</fullName>
    </recommendedName>
</protein>
<dbReference type="PANTHER" id="PTHR36974">
    <property type="entry name" value="MEMBRANE PROTEIN-RELATED"/>
    <property type="match status" value="1"/>
</dbReference>
<organism evidence="1 2">
    <name type="scientific">Solicola gregarius</name>
    <dbReference type="NCBI Taxonomy" id="2908642"/>
    <lineage>
        <taxon>Bacteria</taxon>
        <taxon>Bacillati</taxon>
        <taxon>Actinomycetota</taxon>
        <taxon>Actinomycetes</taxon>
        <taxon>Propionibacteriales</taxon>
        <taxon>Nocardioidaceae</taxon>
        <taxon>Solicola</taxon>
    </lineage>
</organism>
<dbReference type="Proteomes" id="UP001164390">
    <property type="component" value="Chromosome"/>
</dbReference>
<proteinExistence type="predicted"/>
<sequence length="122" mass="13183">MDRDVKVLALLLAGMGALHFARPEPFERIVPAPLPYKRELVYASGLAELACAATLANPRTRRLGGWATAALMVGVFPANLQMCASVVRSEKAPLWYKAGTIARLPLQVPLVKTAMKAARTAR</sequence>
<accession>A0AA46YKE3</accession>
<evidence type="ECO:0008006" key="3">
    <source>
        <dbReference type="Google" id="ProtNLM"/>
    </source>
</evidence>
<gene>
    <name evidence="1" type="ORF">L0C25_18305</name>
</gene>
<name>A0AA46YKE3_9ACTN</name>
<evidence type="ECO:0000313" key="2">
    <source>
        <dbReference type="Proteomes" id="UP001164390"/>
    </source>
</evidence>
<dbReference type="KEGG" id="sgrg:L0C25_18305"/>